<evidence type="ECO:0000256" key="2">
    <source>
        <dbReference type="ARBA" id="ARBA00022679"/>
    </source>
</evidence>
<dbReference type="Pfam" id="PF01075">
    <property type="entry name" value="Glyco_transf_9"/>
    <property type="match status" value="1"/>
</dbReference>
<evidence type="ECO:0000256" key="1">
    <source>
        <dbReference type="ARBA" id="ARBA00022676"/>
    </source>
</evidence>
<accession>A0A849VJQ3</accession>
<comment type="caution">
    <text evidence="3">The sequence shown here is derived from an EMBL/GenBank/DDBJ whole genome shotgun (WGS) entry which is preliminary data.</text>
</comment>
<sequence>MLRELYPNNDIYLLARPFMCEIFARNTSEKLHVIADKRYESGNTHSVFAKAKYLKQYQFAMAILFRGSLSEALLCTFAGIKYILGYRQNGRTPLLSHGLKLNPNHHYIHRYCQLVNDCHGQPFKRYSLPKLSYQTTDMIVKHETHTPVAVYFGGKNKGPRHYPNELALQTLQRLAKQKEVHFYLLGDPSEKEESQQLASQLAADDISATVLTGTTSLSELVDCIAACQLMISIDSGPMHMAVAVNTPCVAIVGFGTSAWSVVAPKNKQFTALISQSCSLNEYEIITAISPQQITQAALELLAPD</sequence>
<dbReference type="AlphaFoldDB" id="A0A849VJQ3"/>
<gene>
    <name evidence="3" type="ORF">HG263_19440</name>
</gene>
<proteinExistence type="predicted"/>
<keyword evidence="1" id="KW-0328">Glycosyltransferase</keyword>
<evidence type="ECO:0000313" key="3">
    <source>
        <dbReference type="EMBL" id="NOU52683.1"/>
    </source>
</evidence>
<reference evidence="3 4" key="1">
    <citation type="submission" date="2020-04" db="EMBL/GenBank/DDBJ databases">
        <title>Pseudoalteromonas caenipelagi sp. nov., isolated from a tidal flat.</title>
        <authorList>
            <person name="Park S."/>
            <person name="Yoon J.-H."/>
        </authorList>
    </citation>
    <scope>NUCLEOTIDE SEQUENCE [LARGE SCALE GENOMIC DNA]</scope>
    <source>
        <strain evidence="3 4">JBTF-M23</strain>
    </source>
</reference>
<evidence type="ECO:0000313" key="4">
    <source>
        <dbReference type="Proteomes" id="UP000586305"/>
    </source>
</evidence>
<organism evidence="3 4">
    <name type="scientific">Pseudoalteromonas caenipelagi</name>
    <dbReference type="NCBI Taxonomy" id="2726988"/>
    <lineage>
        <taxon>Bacteria</taxon>
        <taxon>Pseudomonadati</taxon>
        <taxon>Pseudomonadota</taxon>
        <taxon>Gammaproteobacteria</taxon>
        <taxon>Alteromonadales</taxon>
        <taxon>Pseudoalteromonadaceae</taxon>
        <taxon>Pseudoalteromonas</taxon>
    </lineage>
</organism>
<dbReference type="InterPro" id="IPR051199">
    <property type="entry name" value="LPS_LOS_Heptosyltrfase"/>
</dbReference>
<dbReference type="Proteomes" id="UP000586305">
    <property type="component" value="Unassembled WGS sequence"/>
</dbReference>
<dbReference type="SUPFAM" id="SSF53756">
    <property type="entry name" value="UDP-Glycosyltransferase/glycogen phosphorylase"/>
    <property type="match status" value="1"/>
</dbReference>
<dbReference type="InterPro" id="IPR002201">
    <property type="entry name" value="Glyco_trans_9"/>
</dbReference>
<dbReference type="GO" id="GO:0009244">
    <property type="term" value="P:lipopolysaccharide core region biosynthetic process"/>
    <property type="evidence" value="ECO:0007669"/>
    <property type="project" value="TreeGrafter"/>
</dbReference>
<dbReference type="EMBL" id="JABBPG010000011">
    <property type="protein sequence ID" value="NOU52683.1"/>
    <property type="molecule type" value="Genomic_DNA"/>
</dbReference>
<keyword evidence="4" id="KW-1185">Reference proteome</keyword>
<dbReference type="GO" id="GO:0008713">
    <property type="term" value="F:ADP-heptose-lipopolysaccharide heptosyltransferase activity"/>
    <property type="evidence" value="ECO:0007669"/>
    <property type="project" value="TreeGrafter"/>
</dbReference>
<dbReference type="GO" id="GO:0005829">
    <property type="term" value="C:cytosol"/>
    <property type="evidence" value="ECO:0007669"/>
    <property type="project" value="TreeGrafter"/>
</dbReference>
<dbReference type="PANTHER" id="PTHR30160">
    <property type="entry name" value="TETRAACYLDISACCHARIDE 4'-KINASE-RELATED"/>
    <property type="match status" value="1"/>
</dbReference>
<keyword evidence="2 3" id="KW-0808">Transferase</keyword>
<name>A0A849VJQ3_9GAMM</name>
<protein>
    <submittedName>
        <fullName evidence="3">Glycosyltransferase family 9 protein</fullName>
    </submittedName>
</protein>
<dbReference type="CDD" id="cd03789">
    <property type="entry name" value="GT9_LPS_heptosyltransferase"/>
    <property type="match status" value="1"/>
</dbReference>
<dbReference type="Gene3D" id="3.40.50.2000">
    <property type="entry name" value="Glycogen Phosphorylase B"/>
    <property type="match status" value="2"/>
</dbReference>